<keyword evidence="4 8" id="KW-0663">Pyridoxal phosphate</keyword>
<evidence type="ECO:0000259" key="11">
    <source>
        <dbReference type="Pfam" id="PF12390"/>
    </source>
</evidence>
<dbReference type="GO" id="GO:0005737">
    <property type="term" value="C:cytoplasm"/>
    <property type="evidence" value="ECO:0007669"/>
    <property type="project" value="UniProtKB-SubCell"/>
</dbReference>
<evidence type="ECO:0000313" key="13">
    <source>
        <dbReference type="Proteomes" id="UP000291933"/>
    </source>
</evidence>
<dbReference type="PANTHER" id="PTHR32328:SF0">
    <property type="entry name" value="L-SERYL-TRNA(SEC) SELENIUM TRANSFERASE"/>
    <property type="match status" value="1"/>
</dbReference>
<accession>A0A4Q9KP32</accession>
<evidence type="ECO:0000256" key="5">
    <source>
        <dbReference type="ARBA" id="ARBA00022917"/>
    </source>
</evidence>
<feature type="compositionally biased region" description="Low complexity" evidence="9">
    <location>
        <begin position="375"/>
        <end position="388"/>
    </location>
</feature>
<keyword evidence="5 8" id="KW-0648">Protein biosynthesis</keyword>
<dbReference type="Proteomes" id="UP000291933">
    <property type="component" value="Unassembled WGS sequence"/>
</dbReference>
<feature type="compositionally biased region" description="Low complexity" evidence="9">
    <location>
        <begin position="395"/>
        <end position="414"/>
    </location>
</feature>
<dbReference type="InterPro" id="IPR015421">
    <property type="entry name" value="PyrdxlP-dep_Trfase_major"/>
</dbReference>
<dbReference type="InterPro" id="IPR015424">
    <property type="entry name" value="PyrdxlP-dep_Trfase"/>
</dbReference>
<protein>
    <recommendedName>
        <fullName evidence="8">L-seryl-tRNA(Sec) selenium transferase</fullName>
        <ecNumber evidence="8">2.9.1.1</ecNumber>
    </recommendedName>
    <alternativeName>
        <fullName evidence="8">Selenocysteine synthase</fullName>
        <shortName evidence="8">Sec synthase</shortName>
    </alternativeName>
    <alternativeName>
        <fullName evidence="8">Selenocysteinyl-tRNA(Sec) synthase</fullName>
    </alternativeName>
</protein>
<evidence type="ECO:0000256" key="1">
    <source>
        <dbReference type="ARBA" id="ARBA00001933"/>
    </source>
</evidence>
<dbReference type="InterPro" id="IPR015191">
    <property type="entry name" value="SelB_WHD4"/>
</dbReference>
<comment type="cofactor">
    <cofactor evidence="1 8">
        <name>pyridoxal 5'-phosphate</name>
        <dbReference type="ChEBI" id="CHEBI:597326"/>
    </cofactor>
</comment>
<dbReference type="GO" id="GO:0004125">
    <property type="term" value="F:L-seryl-tRNA(Sec) selenium transferase activity"/>
    <property type="evidence" value="ECO:0007669"/>
    <property type="project" value="UniProtKB-UniRule"/>
</dbReference>
<evidence type="ECO:0000259" key="10">
    <source>
        <dbReference type="Pfam" id="PF09107"/>
    </source>
</evidence>
<dbReference type="InterPro" id="IPR036388">
    <property type="entry name" value="WH-like_DNA-bd_sf"/>
</dbReference>
<gene>
    <name evidence="8" type="primary">selA</name>
    <name evidence="12" type="ORF">ET996_01610</name>
</gene>
<comment type="caution">
    <text evidence="8">Lacks conserved residue(s) required for the propagation of feature annotation.</text>
</comment>
<dbReference type="SUPFAM" id="SSF53383">
    <property type="entry name" value="PLP-dependent transferases"/>
    <property type="match status" value="1"/>
</dbReference>
<evidence type="ECO:0000256" key="2">
    <source>
        <dbReference type="ARBA" id="ARBA00022490"/>
    </source>
</evidence>
<dbReference type="GO" id="GO:0003746">
    <property type="term" value="F:translation elongation factor activity"/>
    <property type="evidence" value="ECO:0007669"/>
    <property type="project" value="InterPro"/>
</dbReference>
<evidence type="ECO:0000313" key="12">
    <source>
        <dbReference type="EMBL" id="TBT96376.1"/>
    </source>
</evidence>
<evidence type="ECO:0000256" key="9">
    <source>
        <dbReference type="SAM" id="MobiDB-lite"/>
    </source>
</evidence>
<organism evidence="12 13">
    <name type="scientific">Propioniciclava tarda</name>
    <dbReference type="NCBI Taxonomy" id="433330"/>
    <lineage>
        <taxon>Bacteria</taxon>
        <taxon>Bacillati</taxon>
        <taxon>Actinomycetota</taxon>
        <taxon>Actinomycetes</taxon>
        <taxon>Propionibacteriales</taxon>
        <taxon>Propionibacteriaceae</taxon>
        <taxon>Propioniciclava</taxon>
    </lineage>
</organism>
<dbReference type="Gene3D" id="1.10.10.10">
    <property type="entry name" value="Winged helix-like DNA-binding domain superfamily/Winged helix DNA-binding domain"/>
    <property type="match status" value="1"/>
</dbReference>
<comment type="function">
    <text evidence="8">Converts seryl-tRNA(Sec) to selenocysteinyl-tRNA(Sec) required for selenoprotein biosynthesis.</text>
</comment>
<dbReference type="Pfam" id="PF03841">
    <property type="entry name" value="SelA"/>
    <property type="match status" value="2"/>
</dbReference>
<dbReference type="UniPathway" id="UPA00906">
    <property type="reaction ID" value="UER00896"/>
</dbReference>
<sequence>MSDPRRSIPRTDALLGRKEFVDAAARLGSGPVRSAIRAAQERVRQGLIEPDAVASVALETLRRTTSMRAVLNATGVVVHTNLGRAPLSDAAVAAMVAASGYTDLELGLATNTRTSRGRTVLALLAAVLAAQDALVVNHGAAALVLAVTALADEVIVSRGELVEIGDGFRVGELVASTGARLVEVGATNRTHLRDYAEACRGNRRPRRPAAGLCQSQRQDGAGPETPPLSPTQMRTSAWPRASAQAVSKVHPSNFRIEGFAAEVGVRELADLCRERGVPLVVDIGSGLLAPDPALPNEPSASTALEPSRPGCPSRQRPRRSASRTRISCLPWPAPRASPWTMATCPARVPRPTSAIARTRSPNSKPACAISPSPPRTATSSPPCASARRSPPPPSASDASSTSATTSSSPRTPPARALPILAALPQPFTAAQAKEALMTTRRVAIPLLEHLDRLRWTRRLDASRRKVVR</sequence>
<dbReference type="RefSeq" id="WP_131170788.1">
    <property type="nucleotide sequence ID" value="NZ_FXTL01000001.1"/>
</dbReference>
<evidence type="ECO:0000256" key="3">
    <source>
        <dbReference type="ARBA" id="ARBA00022679"/>
    </source>
</evidence>
<comment type="caution">
    <text evidence="12">The sequence shown here is derived from an EMBL/GenBank/DDBJ whole genome shotgun (WGS) entry which is preliminary data.</text>
</comment>
<reference evidence="12 13" key="1">
    <citation type="submission" date="2019-01" db="EMBL/GenBank/DDBJ databases">
        <title>Lactibacter flavus gen. nov., sp. nov., a novel bacterium of the family Propionibacteriaceae isolated from raw milk and dairy products.</title>
        <authorList>
            <person name="Huptas C."/>
            <person name="Wenning M."/>
            <person name="Breitenwieser F."/>
            <person name="Doll E."/>
            <person name="Von Neubeck M."/>
            <person name="Busse H.-J."/>
            <person name="Scherer S."/>
        </authorList>
    </citation>
    <scope>NUCLEOTIDE SEQUENCE [LARGE SCALE GENOMIC DNA]</scope>
    <source>
        <strain evidence="12 13">DSM 22130</strain>
    </source>
</reference>
<keyword evidence="6 8" id="KW-0711">Selenium</keyword>
<proteinExistence type="inferred from homology"/>
<evidence type="ECO:0000256" key="8">
    <source>
        <dbReference type="HAMAP-Rule" id="MF_00423"/>
    </source>
</evidence>
<evidence type="ECO:0000256" key="4">
    <source>
        <dbReference type="ARBA" id="ARBA00022898"/>
    </source>
</evidence>
<comment type="similarity">
    <text evidence="7 8">Belongs to the SelA family.</text>
</comment>
<keyword evidence="3 8" id="KW-0808">Transferase</keyword>
<keyword evidence="13" id="KW-1185">Reference proteome</keyword>
<dbReference type="AlphaFoldDB" id="A0A4Q9KP32"/>
<dbReference type="GO" id="GO:0003723">
    <property type="term" value="F:RNA binding"/>
    <property type="evidence" value="ECO:0007669"/>
    <property type="project" value="InterPro"/>
</dbReference>
<feature type="region of interest" description="Disordered" evidence="9">
    <location>
        <begin position="292"/>
        <end position="329"/>
    </location>
</feature>
<comment type="pathway">
    <text evidence="8">Aminoacyl-tRNA biosynthesis; selenocysteinyl-tRNA(Sec) biosynthesis; selenocysteinyl-tRNA(Sec) from L-seryl-tRNA(Sec) (bacterial route): step 1/1.</text>
</comment>
<feature type="region of interest" description="Disordered" evidence="9">
    <location>
        <begin position="353"/>
        <end position="414"/>
    </location>
</feature>
<dbReference type="GO" id="GO:0001514">
    <property type="term" value="P:selenocysteine incorporation"/>
    <property type="evidence" value="ECO:0007669"/>
    <property type="project" value="UniProtKB-UniRule"/>
</dbReference>
<evidence type="ECO:0000256" key="6">
    <source>
        <dbReference type="ARBA" id="ARBA00023266"/>
    </source>
</evidence>
<dbReference type="EC" id="2.9.1.1" evidence="8"/>
<comment type="subcellular location">
    <subcellularLocation>
        <location evidence="8">Cytoplasm</location>
    </subcellularLocation>
</comment>
<dbReference type="GO" id="GO:0001717">
    <property type="term" value="P:conversion of seryl-tRNAsec to selenocys-tRNAsec"/>
    <property type="evidence" value="ECO:0007669"/>
    <property type="project" value="UniProtKB-UniRule"/>
</dbReference>
<dbReference type="EMBL" id="SDMR01000001">
    <property type="protein sequence ID" value="TBT96376.1"/>
    <property type="molecule type" value="Genomic_DNA"/>
</dbReference>
<dbReference type="InterPro" id="IPR018319">
    <property type="entry name" value="SelA-like"/>
</dbReference>
<dbReference type="GO" id="GO:0005525">
    <property type="term" value="F:GTP binding"/>
    <property type="evidence" value="ECO:0007669"/>
    <property type="project" value="InterPro"/>
</dbReference>
<feature type="region of interest" description="Disordered" evidence="9">
    <location>
        <begin position="200"/>
        <end position="237"/>
    </location>
</feature>
<dbReference type="Pfam" id="PF09107">
    <property type="entry name" value="WHD_3rd_SelB"/>
    <property type="match status" value="1"/>
</dbReference>
<feature type="domain" description="Elongation factor SelB fourth winged-helix" evidence="10">
    <location>
        <begin position="420"/>
        <end position="464"/>
    </location>
</feature>
<name>A0A4Q9KP32_PROTD</name>
<dbReference type="OrthoDB" id="9787096at2"/>
<feature type="domain" description="L-seryl-tRNA selenium transferase N-terminal" evidence="11">
    <location>
        <begin position="5"/>
        <end position="44"/>
    </location>
</feature>
<dbReference type="Pfam" id="PF12390">
    <property type="entry name" value="Se-cys_synth_N"/>
    <property type="match status" value="1"/>
</dbReference>
<dbReference type="InterPro" id="IPR004534">
    <property type="entry name" value="SelA_trans"/>
</dbReference>
<dbReference type="HAMAP" id="MF_00423">
    <property type="entry name" value="SelA"/>
    <property type="match status" value="1"/>
</dbReference>
<comment type="catalytic activity">
    <reaction evidence="8">
        <text>L-seryl-tRNA(Sec) + selenophosphate + H(+) = L-selenocysteinyl-tRNA(Sec) + phosphate</text>
        <dbReference type="Rhea" id="RHEA:22728"/>
        <dbReference type="Rhea" id="RHEA-COMP:9742"/>
        <dbReference type="Rhea" id="RHEA-COMP:9743"/>
        <dbReference type="ChEBI" id="CHEBI:15378"/>
        <dbReference type="ChEBI" id="CHEBI:16144"/>
        <dbReference type="ChEBI" id="CHEBI:43474"/>
        <dbReference type="ChEBI" id="CHEBI:78533"/>
        <dbReference type="ChEBI" id="CHEBI:78573"/>
        <dbReference type="EC" id="2.9.1.1"/>
    </reaction>
</comment>
<evidence type="ECO:0000256" key="7">
    <source>
        <dbReference type="ARBA" id="ARBA00044507"/>
    </source>
</evidence>
<dbReference type="Gene3D" id="3.40.640.10">
    <property type="entry name" value="Type I PLP-dependent aspartate aminotransferase-like (Major domain)"/>
    <property type="match status" value="1"/>
</dbReference>
<keyword evidence="2 8" id="KW-0963">Cytoplasm</keyword>
<dbReference type="PANTHER" id="PTHR32328">
    <property type="entry name" value="L-SERYL-TRNA(SEC) SELENIUM TRANSFERASE"/>
    <property type="match status" value="1"/>
</dbReference>
<dbReference type="InterPro" id="IPR025862">
    <property type="entry name" value="SelA_trans_N_dom"/>
</dbReference>
<dbReference type="SUPFAM" id="SSF46785">
    <property type="entry name" value="Winged helix' DNA-binding domain"/>
    <property type="match status" value="1"/>
</dbReference>
<dbReference type="InterPro" id="IPR036390">
    <property type="entry name" value="WH_DNA-bd_sf"/>
</dbReference>